<evidence type="ECO:0000313" key="2">
    <source>
        <dbReference type="Proteomes" id="UP001589609"/>
    </source>
</evidence>
<dbReference type="EMBL" id="JBHMAF010000180">
    <property type="protein sequence ID" value="MFB9760939.1"/>
    <property type="molecule type" value="Genomic_DNA"/>
</dbReference>
<accession>A0ABV5WJY6</accession>
<keyword evidence="2" id="KW-1185">Reference proteome</keyword>
<comment type="caution">
    <text evidence="1">The sequence shown here is derived from an EMBL/GenBank/DDBJ whole genome shotgun (WGS) entry which is preliminary data.</text>
</comment>
<dbReference type="Proteomes" id="UP001589609">
    <property type="component" value="Unassembled WGS sequence"/>
</dbReference>
<organism evidence="1 2">
    <name type="scientific">Ectobacillus funiculus</name>
    <dbReference type="NCBI Taxonomy" id="137993"/>
    <lineage>
        <taxon>Bacteria</taxon>
        <taxon>Bacillati</taxon>
        <taxon>Bacillota</taxon>
        <taxon>Bacilli</taxon>
        <taxon>Bacillales</taxon>
        <taxon>Bacillaceae</taxon>
        <taxon>Ectobacillus</taxon>
    </lineage>
</organism>
<protein>
    <submittedName>
        <fullName evidence="1">Uncharacterized protein</fullName>
    </submittedName>
</protein>
<evidence type="ECO:0000313" key="1">
    <source>
        <dbReference type="EMBL" id="MFB9760939.1"/>
    </source>
</evidence>
<name>A0ABV5WJY6_9BACI</name>
<sequence>MRTWNYTKNGELTAGINEEGFPYFQFKIQGWNDNHHFSDVEDVVTLKAVIQNGGAELLLQSIYASEDALACPFIQEQCEETEQILLHEAQLWLHAAQ</sequence>
<proteinExistence type="predicted"/>
<gene>
    <name evidence="1" type="ORF">ACFFMS_21940</name>
</gene>
<dbReference type="RefSeq" id="WP_379951213.1">
    <property type="nucleotide sequence ID" value="NZ_JBHMAF010000180.1"/>
</dbReference>
<reference evidence="1 2" key="1">
    <citation type="submission" date="2024-09" db="EMBL/GenBank/DDBJ databases">
        <authorList>
            <person name="Sun Q."/>
            <person name="Mori K."/>
        </authorList>
    </citation>
    <scope>NUCLEOTIDE SEQUENCE [LARGE SCALE GENOMIC DNA]</scope>
    <source>
        <strain evidence="1 2">JCM 11201</strain>
    </source>
</reference>